<dbReference type="InterPro" id="IPR002970">
    <property type="entry name" value="Tick_his-bd"/>
</dbReference>
<name>A0A6B0V0E2_IXORI</name>
<dbReference type="GO" id="GO:0043176">
    <property type="term" value="F:amine binding"/>
    <property type="evidence" value="ECO:0007669"/>
    <property type="project" value="InterPro"/>
</dbReference>
<protein>
    <submittedName>
        <fullName evidence="2">Putative lipocalin</fullName>
    </submittedName>
</protein>
<dbReference type="GO" id="GO:0030682">
    <property type="term" value="P:symbiont-mediated perturbation of host defenses"/>
    <property type="evidence" value="ECO:0007669"/>
    <property type="project" value="InterPro"/>
</dbReference>
<dbReference type="AlphaFoldDB" id="A0A6B0V0E2"/>
<sequence length="182" mass="21380">MIAGLFLVIQLFVQSQSEVCKGDFPNATEVMTLLNRTYMLQSQEHSPNMQCAYQIFYHKSYRNELREKYDYVVQPQSRKPPLHKPMYVWRVANSTIYLSSQPEFEKDFTQLDILFSDLKSCIVTKGPDLKDIPKACRLWLTENFFTDPLPECTRGFERHCESIPMSYFHYNITGCTDLNVHN</sequence>
<evidence type="ECO:0000313" key="2">
    <source>
        <dbReference type="EMBL" id="MXU95264.1"/>
    </source>
</evidence>
<dbReference type="SUPFAM" id="SSF50814">
    <property type="entry name" value="Lipocalins"/>
    <property type="match status" value="1"/>
</dbReference>
<reference evidence="2" key="1">
    <citation type="submission" date="2019-12" db="EMBL/GenBank/DDBJ databases">
        <title>An insight into the sialome of adult female Ixodes ricinus ticks feeding for 6 days.</title>
        <authorList>
            <person name="Perner J."/>
            <person name="Ribeiro J.M.C."/>
        </authorList>
    </citation>
    <scope>NUCLEOTIDE SEQUENCE</scope>
    <source>
        <strain evidence="2">Semi-engorged</strain>
        <tissue evidence="2">Salivary glands</tissue>
    </source>
</reference>
<dbReference type="Gene3D" id="2.40.128.20">
    <property type="match status" value="1"/>
</dbReference>
<dbReference type="Pfam" id="PF02098">
    <property type="entry name" value="His_binding"/>
    <property type="match status" value="1"/>
</dbReference>
<dbReference type="EMBL" id="GIFC01013181">
    <property type="protein sequence ID" value="MXU95264.1"/>
    <property type="molecule type" value="Transcribed_RNA"/>
</dbReference>
<feature type="signal peptide" evidence="1">
    <location>
        <begin position="1"/>
        <end position="17"/>
    </location>
</feature>
<proteinExistence type="predicted"/>
<dbReference type="InterPro" id="IPR012674">
    <property type="entry name" value="Calycin"/>
</dbReference>
<keyword evidence="1" id="KW-0732">Signal</keyword>
<feature type="chain" id="PRO_5025414857" evidence="1">
    <location>
        <begin position="18"/>
        <end position="182"/>
    </location>
</feature>
<evidence type="ECO:0000256" key="1">
    <source>
        <dbReference type="SAM" id="SignalP"/>
    </source>
</evidence>
<accession>A0A6B0V0E2</accession>
<organism evidence="2">
    <name type="scientific">Ixodes ricinus</name>
    <name type="common">Common tick</name>
    <name type="synonym">Acarus ricinus</name>
    <dbReference type="NCBI Taxonomy" id="34613"/>
    <lineage>
        <taxon>Eukaryota</taxon>
        <taxon>Metazoa</taxon>
        <taxon>Ecdysozoa</taxon>
        <taxon>Arthropoda</taxon>
        <taxon>Chelicerata</taxon>
        <taxon>Arachnida</taxon>
        <taxon>Acari</taxon>
        <taxon>Parasitiformes</taxon>
        <taxon>Ixodida</taxon>
        <taxon>Ixodoidea</taxon>
        <taxon>Ixodidae</taxon>
        <taxon>Ixodinae</taxon>
        <taxon>Ixodes</taxon>
    </lineage>
</organism>